<evidence type="ECO:0000256" key="1">
    <source>
        <dbReference type="SAM" id="SignalP"/>
    </source>
</evidence>
<evidence type="ECO:0000313" key="2">
    <source>
        <dbReference type="EMBL" id="SCX56423.1"/>
    </source>
</evidence>
<reference evidence="3" key="1">
    <citation type="submission" date="2016-10" db="EMBL/GenBank/DDBJ databases">
        <authorList>
            <person name="Varghese N."/>
            <person name="Submissions S."/>
        </authorList>
    </citation>
    <scope>NUCLEOTIDE SEQUENCE [LARGE SCALE GENOMIC DNA]</scope>
    <source>
        <strain evidence="3">DSM 45722</strain>
    </source>
</reference>
<protein>
    <submittedName>
        <fullName evidence="2">Uncharacterized protein</fullName>
    </submittedName>
</protein>
<gene>
    <name evidence="2" type="ORF">SAMN03159343_3411</name>
</gene>
<evidence type="ECO:0000313" key="3">
    <source>
        <dbReference type="Proteomes" id="UP000198981"/>
    </source>
</evidence>
<sequence>MPRPRAVALLAVPLLTLAARSTDVEGQGFPAGAALEVVADVDTGYDGTGNTDRVVATMLDSAGEAVAVTSGAGVDSTIRLVRYGTGDEAVPVAAATGTISAAAIAPDDTVVMLGDAETPGVIGTSAVIRVAPDGTETAVPLQLSDADPITSLSSTGIVFTPDASRVLLPDIPVSYDQGFPELQGILQLSMVDTTSGVSTGYLGIRFSDPVADVPGTTPPVTLGPVALAPDGSGAVTVTLADGSWQLLRFDTAFQLVGDPVQLGTGSGWISTDAAGTVYAVDAVPVGEDIAGAPVLAVRAGSTEVETVGQVPAGVFQFAGMVADRAGTFLYLAGTSDLTDAGDFPMQVRAIDLASGAASSPVQLCAEGYLDPPRLTPDGAGVLIAAECNDAGLLQDRVYVLQP</sequence>
<keyword evidence="1" id="KW-0732">Signal</keyword>
<feature type="signal peptide" evidence="1">
    <location>
        <begin position="1"/>
        <end position="21"/>
    </location>
</feature>
<proteinExistence type="predicted"/>
<dbReference type="AlphaFoldDB" id="A0A1G4YSK2"/>
<dbReference type="Proteomes" id="UP000198981">
    <property type="component" value="Unassembled WGS sequence"/>
</dbReference>
<dbReference type="EMBL" id="FMUH01000006">
    <property type="protein sequence ID" value="SCX56423.1"/>
    <property type="molecule type" value="Genomic_DNA"/>
</dbReference>
<keyword evidence="3" id="KW-1185">Reference proteome</keyword>
<dbReference type="RefSeq" id="WP_133379216.1">
    <property type="nucleotide sequence ID" value="NZ_FMUH01000006.1"/>
</dbReference>
<name>A0A1G4YSK2_9ACTN</name>
<organism evidence="2 3">
    <name type="scientific">Klenkia marina</name>
    <dbReference type="NCBI Taxonomy" id="1960309"/>
    <lineage>
        <taxon>Bacteria</taxon>
        <taxon>Bacillati</taxon>
        <taxon>Actinomycetota</taxon>
        <taxon>Actinomycetes</taxon>
        <taxon>Geodermatophilales</taxon>
        <taxon>Geodermatophilaceae</taxon>
        <taxon>Klenkia</taxon>
    </lineage>
</organism>
<accession>A0A1G4YSK2</accession>
<dbReference type="SUPFAM" id="SSF82171">
    <property type="entry name" value="DPP6 N-terminal domain-like"/>
    <property type="match status" value="1"/>
</dbReference>
<feature type="chain" id="PRO_5038509022" evidence="1">
    <location>
        <begin position="22"/>
        <end position="402"/>
    </location>
</feature>